<dbReference type="EMBL" id="BLKM01000832">
    <property type="protein sequence ID" value="GFG38859.1"/>
    <property type="molecule type" value="Genomic_DNA"/>
</dbReference>
<comment type="caution">
    <text evidence="1">The sequence shown here is derived from an EMBL/GenBank/DDBJ whole genome shotgun (WGS) entry which is preliminary data.</text>
</comment>
<dbReference type="PANTHER" id="PTHR31094:SF2">
    <property type="entry name" value="RIKEN CDNA 2310061I04 GENE"/>
    <property type="match status" value="1"/>
</dbReference>
<sequence>MAICLRTVSSKLRTINKLAPSHKHVGLARLETRLPQHIAGSPFLEENFGYRRVATAPMTSVKNMPQARRTQWCPHSASSNVYDELNTICEESKSKSAKCRISVERKGSDPAVVLNQSISSIMSDISLLSDSALHCFNPLDVGIRPFEVTPDDIILWNEGDGAEIMDIEKENSLYMKFVTGFHMKDERVIILSDFEKQMILLADANNRRSLEFWKGSDKKPSPEQLDKVYNVLRETLPNLFVQPLDYTIYHQDLVFENNIRGKRTVGLYHYVKQIALLRTVGHLKFAYVKFEILKITMHPEDDTVKIRWRIRGISGLKVLFMFWKYKLWKLKEMLDDQQLWYDGFSTFYVGGDGLVYRHVADKMMPDNDKVPNMKTTDLAAKLALCVGLLSRPNAADLTSLLSAFSRLEKSSQCLSEMMLPLEEIDLTVGRHMPLYVDSLFQLSFSATLKCKSDISKSFPLNVFLVHCVQTIRSIKNSIINCTYKIINNILHTQRSPSKMFWLTSAILKYSTHNLGKYLLANYLMFLFVPKMQI</sequence>
<protein>
    <submittedName>
        <fullName evidence="1">Uncharacterized protein</fullName>
    </submittedName>
</protein>
<dbReference type="InParanoid" id="A0A6L2Q246"/>
<dbReference type="OrthoDB" id="44820at2759"/>
<proteinExistence type="predicted"/>
<organism evidence="1 2">
    <name type="scientific">Coptotermes formosanus</name>
    <name type="common">Formosan subterranean termite</name>
    <dbReference type="NCBI Taxonomy" id="36987"/>
    <lineage>
        <taxon>Eukaryota</taxon>
        <taxon>Metazoa</taxon>
        <taxon>Ecdysozoa</taxon>
        <taxon>Arthropoda</taxon>
        <taxon>Hexapoda</taxon>
        <taxon>Insecta</taxon>
        <taxon>Pterygota</taxon>
        <taxon>Neoptera</taxon>
        <taxon>Polyneoptera</taxon>
        <taxon>Dictyoptera</taxon>
        <taxon>Blattodea</taxon>
        <taxon>Blattoidea</taxon>
        <taxon>Termitoidae</taxon>
        <taxon>Rhinotermitidae</taxon>
        <taxon>Coptotermes</taxon>
    </lineage>
</organism>
<dbReference type="Proteomes" id="UP000502823">
    <property type="component" value="Unassembled WGS sequence"/>
</dbReference>
<dbReference type="AlphaFoldDB" id="A0A6L2Q246"/>
<dbReference type="InterPro" id="IPR018790">
    <property type="entry name" value="DUF2358"/>
</dbReference>
<keyword evidence="2" id="KW-1185">Reference proteome</keyword>
<name>A0A6L2Q246_COPFO</name>
<gene>
    <name evidence="1" type="ORF">Cfor_02166</name>
</gene>
<evidence type="ECO:0000313" key="2">
    <source>
        <dbReference type="Proteomes" id="UP000502823"/>
    </source>
</evidence>
<evidence type="ECO:0000313" key="1">
    <source>
        <dbReference type="EMBL" id="GFG38859.1"/>
    </source>
</evidence>
<dbReference type="Pfam" id="PF10184">
    <property type="entry name" value="DUF2358"/>
    <property type="match status" value="1"/>
</dbReference>
<reference evidence="2" key="1">
    <citation type="submission" date="2020-01" db="EMBL/GenBank/DDBJ databases">
        <title>Draft genome sequence of the Termite Coptotermes fromosanus.</title>
        <authorList>
            <person name="Itakura S."/>
            <person name="Yosikawa Y."/>
            <person name="Umezawa K."/>
        </authorList>
    </citation>
    <scope>NUCLEOTIDE SEQUENCE [LARGE SCALE GENOMIC DNA]</scope>
</reference>
<dbReference type="PANTHER" id="PTHR31094">
    <property type="entry name" value="RIKEN CDNA 2310061I04 GENE"/>
    <property type="match status" value="1"/>
</dbReference>
<accession>A0A6L2Q246</accession>